<feature type="domain" description="RING-type" evidence="4">
    <location>
        <begin position="5"/>
        <end position="49"/>
    </location>
</feature>
<dbReference type="Gene3D" id="3.30.40.10">
    <property type="entry name" value="Zinc/RING finger domain, C3HC4 (zinc finger)"/>
    <property type="match status" value="1"/>
</dbReference>
<evidence type="ECO:0000313" key="5">
    <source>
        <dbReference type="EMBL" id="GAQ90850.1"/>
    </source>
</evidence>
<dbReference type="Pfam" id="PF13639">
    <property type="entry name" value="zf-RING_2"/>
    <property type="match status" value="1"/>
</dbReference>
<accession>A0A1Y1IIZ5</accession>
<evidence type="ECO:0000256" key="2">
    <source>
        <dbReference type="SAM" id="Coils"/>
    </source>
</evidence>
<evidence type="ECO:0000256" key="3">
    <source>
        <dbReference type="SAM" id="MobiDB-lite"/>
    </source>
</evidence>
<keyword evidence="6" id="KW-1185">Reference proteome</keyword>
<dbReference type="Proteomes" id="UP000054558">
    <property type="component" value="Unassembled WGS sequence"/>
</dbReference>
<evidence type="ECO:0000313" key="6">
    <source>
        <dbReference type="Proteomes" id="UP000054558"/>
    </source>
</evidence>
<dbReference type="InterPro" id="IPR013083">
    <property type="entry name" value="Znf_RING/FYVE/PHD"/>
</dbReference>
<reference evidence="5 6" key="1">
    <citation type="journal article" date="2014" name="Nat. Commun.">
        <title>Klebsormidium flaccidum genome reveals primary factors for plant terrestrial adaptation.</title>
        <authorList>
            <person name="Hori K."/>
            <person name="Maruyama F."/>
            <person name="Fujisawa T."/>
            <person name="Togashi T."/>
            <person name="Yamamoto N."/>
            <person name="Seo M."/>
            <person name="Sato S."/>
            <person name="Yamada T."/>
            <person name="Mori H."/>
            <person name="Tajima N."/>
            <person name="Moriyama T."/>
            <person name="Ikeuchi M."/>
            <person name="Watanabe M."/>
            <person name="Wada H."/>
            <person name="Kobayashi K."/>
            <person name="Saito M."/>
            <person name="Masuda T."/>
            <person name="Sasaki-Sekimoto Y."/>
            <person name="Mashiguchi K."/>
            <person name="Awai K."/>
            <person name="Shimojima M."/>
            <person name="Masuda S."/>
            <person name="Iwai M."/>
            <person name="Nobusawa T."/>
            <person name="Narise T."/>
            <person name="Kondo S."/>
            <person name="Saito H."/>
            <person name="Sato R."/>
            <person name="Murakawa M."/>
            <person name="Ihara Y."/>
            <person name="Oshima-Yamada Y."/>
            <person name="Ohtaka K."/>
            <person name="Satoh M."/>
            <person name="Sonobe K."/>
            <person name="Ishii M."/>
            <person name="Ohtani R."/>
            <person name="Kanamori-Sato M."/>
            <person name="Honoki R."/>
            <person name="Miyazaki D."/>
            <person name="Mochizuki H."/>
            <person name="Umetsu J."/>
            <person name="Higashi K."/>
            <person name="Shibata D."/>
            <person name="Kamiya Y."/>
            <person name="Sato N."/>
            <person name="Nakamura Y."/>
            <person name="Tabata S."/>
            <person name="Ida S."/>
            <person name="Kurokawa K."/>
            <person name="Ohta H."/>
        </authorList>
    </citation>
    <scope>NUCLEOTIDE SEQUENCE [LARGE SCALE GENOMIC DNA]</scope>
    <source>
        <strain evidence="5 6">NIES-2285</strain>
    </source>
</reference>
<dbReference type="OrthoDB" id="8062037at2759"/>
<dbReference type="STRING" id="105231.A0A1Y1IIZ5"/>
<dbReference type="GO" id="GO:0008270">
    <property type="term" value="F:zinc ion binding"/>
    <property type="evidence" value="ECO:0007669"/>
    <property type="project" value="UniProtKB-KW"/>
</dbReference>
<feature type="region of interest" description="Disordered" evidence="3">
    <location>
        <begin position="645"/>
        <end position="678"/>
    </location>
</feature>
<keyword evidence="1" id="KW-0479">Metal-binding</keyword>
<feature type="region of interest" description="Disordered" evidence="3">
    <location>
        <begin position="276"/>
        <end position="455"/>
    </location>
</feature>
<feature type="coiled-coil region" evidence="2">
    <location>
        <begin position="88"/>
        <end position="171"/>
    </location>
</feature>
<keyword evidence="2" id="KW-0175">Coiled coil</keyword>
<protein>
    <recommendedName>
        <fullName evidence="4">RING-type domain-containing protein</fullName>
    </recommendedName>
</protein>
<proteinExistence type="predicted"/>
<feature type="region of interest" description="Disordered" evidence="3">
    <location>
        <begin position="510"/>
        <end position="610"/>
    </location>
</feature>
<dbReference type="InterPro" id="IPR001841">
    <property type="entry name" value="Znf_RING"/>
</dbReference>
<feature type="coiled-coil region" evidence="2">
    <location>
        <begin position="229"/>
        <end position="263"/>
    </location>
</feature>
<dbReference type="PANTHER" id="PTHR47344">
    <property type="entry name" value="RING ZINC FINGER PROTEIN-RELATED"/>
    <property type="match status" value="1"/>
</dbReference>
<dbReference type="EMBL" id="DF237641">
    <property type="protein sequence ID" value="GAQ90850.1"/>
    <property type="molecule type" value="Genomic_DNA"/>
</dbReference>
<dbReference type="AlphaFoldDB" id="A0A1Y1IIZ5"/>
<sequence length="693" mass="75408">MGHACAVCLEGNNPDLTWVAIHECGHVFHDTCLYQWYNVAAKRVCPNCKVPFHHSKCLRVFLESQDEGGSPPRADSPNRPPQASILELRRLEALCETIQTSLQERQAEVEKLQAKTKEDKKRIDTLCHQARVTECAHSTAVAERDRAKMQKLELEQIVKSLQERNEALEAKDMEHSLLHDISLDRSALAKLTWGKNPDMVIATQHKVLEQRNDERKSFMEKVSAACAAQRKAEQKVSIAEEENAKLRGRIKHFREVIDEKERDVLKQDFRVGQLEEELKRAQSGRKRSADGMDRNGMDGPGASSRKRTAGFQGTKWRDAGASLEGIPEVEANIISKGFGDGAGSGRAEDAEGFGDGDIHFEAEDSADEGEDGFRPDAGPDGMPSDTGGRARGSGASDVPSPTRDSENEAEVFPTSFRFAAEDDGENEQEEAVKRGPEQRIGATLGEVDPNASELDGMRIRRGAGSLPGASQEEGIRDVLRNRGMEGTGSLFRSEVGRKRAESSLVATIRKNIQETKKPKFGYKPSRDTGPATGAPVVRASVIGERPNQPQVSPRVRAPTTSLFSKDESADTGGVSSGGCGWKGRGAPESQFTGERGTSGRSSRPLGGVRGFSEQGIERQKRDAINKLVAKESGGSQCMQAVEKGLDKAKPPTSGRGILGGNVMPSAHRGGSSLFTRLPAKRSTSKVTDFFARK</sequence>
<dbReference type="PANTHER" id="PTHR47344:SF1">
    <property type="entry name" value="RING ZINC FINGER PROTEIN-RELATED"/>
    <property type="match status" value="1"/>
</dbReference>
<gene>
    <name evidence="5" type="ORF">KFL_006920040</name>
</gene>
<dbReference type="PROSITE" id="PS50089">
    <property type="entry name" value="ZF_RING_2"/>
    <property type="match status" value="1"/>
</dbReference>
<evidence type="ECO:0000256" key="1">
    <source>
        <dbReference type="PROSITE-ProRule" id="PRU00175"/>
    </source>
</evidence>
<evidence type="ECO:0000259" key="4">
    <source>
        <dbReference type="PROSITE" id="PS50089"/>
    </source>
</evidence>
<dbReference type="SMART" id="SM00184">
    <property type="entry name" value="RING"/>
    <property type="match status" value="1"/>
</dbReference>
<dbReference type="SUPFAM" id="SSF57850">
    <property type="entry name" value="RING/U-box"/>
    <property type="match status" value="1"/>
</dbReference>
<keyword evidence="1" id="KW-0862">Zinc</keyword>
<name>A0A1Y1IIZ5_KLENI</name>
<organism evidence="5 6">
    <name type="scientific">Klebsormidium nitens</name>
    <name type="common">Green alga</name>
    <name type="synonym">Ulothrix nitens</name>
    <dbReference type="NCBI Taxonomy" id="105231"/>
    <lineage>
        <taxon>Eukaryota</taxon>
        <taxon>Viridiplantae</taxon>
        <taxon>Streptophyta</taxon>
        <taxon>Klebsormidiophyceae</taxon>
        <taxon>Klebsormidiales</taxon>
        <taxon>Klebsormidiaceae</taxon>
        <taxon>Klebsormidium</taxon>
    </lineage>
</organism>
<keyword evidence="1" id="KW-0863">Zinc-finger</keyword>
<feature type="compositionally biased region" description="Basic and acidic residues" evidence="3">
    <location>
        <begin position="287"/>
        <end position="296"/>
    </location>
</feature>
<feature type="compositionally biased region" description="Gly residues" evidence="3">
    <location>
        <begin position="574"/>
        <end position="583"/>
    </location>
</feature>